<dbReference type="InterPro" id="IPR027417">
    <property type="entry name" value="P-loop_NTPase"/>
</dbReference>
<keyword evidence="5" id="KW-0808">Transferase</keyword>
<keyword evidence="6 10" id="KW-0418">Kinase</keyword>
<comment type="caution">
    <text evidence="10">The sequence shown here is derived from an EMBL/GenBank/DDBJ whole genome shotgun (WGS) entry which is preliminary data.</text>
</comment>
<evidence type="ECO:0000256" key="3">
    <source>
        <dbReference type="ARBA" id="ARBA00012961"/>
    </source>
</evidence>
<accession>A0A1E5KTK6</accession>
<dbReference type="EC" id="2.7.4.8" evidence="3"/>
<evidence type="ECO:0000313" key="11">
    <source>
        <dbReference type="Proteomes" id="UP000095256"/>
    </source>
</evidence>
<dbReference type="STRING" id="762845.BCR26_05125"/>
<dbReference type="InterPro" id="IPR008145">
    <property type="entry name" value="GK/Ca_channel_bsu"/>
</dbReference>
<dbReference type="AlphaFoldDB" id="A0A1E5KTK6"/>
<gene>
    <name evidence="10" type="ORF">BCR26_05125</name>
</gene>
<feature type="domain" description="Guanylate kinase-like" evidence="9">
    <location>
        <begin position="8"/>
        <end position="187"/>
    </location>
</feature>
<evidence type="ECO:0000256" key="4">
    <source>
        <dbReference type="ARBA" id="ARBA00016296"/>
    </source>
</evidence>
<dbReference type="Proteomes" id="UP000095256">
    <property type="component" value="Unassembled WGS sequence"/>
</dbReference>
<evidence type="ECO:0000256" key="2">
    <source>
        <dbReference type="ARBA" id="ARBA00005790"/>
    </source>
</evidence>
<dbReference type="OrthoDB" id="1033810at2"/>
<reference evidence="10 11" key="1">
    <citation type="submission" date="2016-09" db="EMBL/GenBank/DDBJ databases">
        <authorList>
            <person name="Capua I."/>
            <person name="De Benedictis P."/>
            <person name="Joannis T."/>
            <person name="Lombin L.H."/>
            <person name="Cattoli G."/>
        </authorList>
    </citation>
    <scope>NUCLEOTIDE SEQUENCE [LARGE SCALE GENOMIC DNA]</scope>
    <source>
        <strain evidence="10 11">LMG 25899</strain>
    </source>
</reference>
<comment type="function">
    <text evidence="1">Essential for recycling GMP and indirectly, cGMP.</text>
</comment>
<comment type="similarity">
    <text evidence="2">Belongs to the guanylate kinase family.</text>
</comment>
<dbReference type="PANTHER" id="PTHR23117:SF13">
    <property type="entry name" value="GUANYLATE KINASE"/>
    <property type="match status" value="1"/>
</dbReference>
<dbReference type="Pfam" id="PF00625">
    <property type="entry name" value="Guanylate_kin"/>
    <property type="match status" value="1"/>
</dbReference>
<proteinExistence type="inferred from homology"/>
<dbReference type="FunFam" id="3.30.63.10:FF:000002">
    <property type="entry name" value="Guanylate kinase 1"/>
    <property type="match status" value="1"/>
</dbReference>
<dbReference type="SMART" id="SM00072">
    <property type="entry name" value="GuKc"/>
    <property type="match status" value="1"/>
</dbReference>
<keyword evidence="11" id="KW-1185">Reference proteome</keyword>
<name>A0A1E5KTK6_9ENTE</name>
<dbReference type="GO" id="GO:0004385">
    <property type="term" value="F:GMP kinase activity"/>
    <property type="evidence" value="ECO:0007669"/>
    <property type="project" value="UniProtKB-EC"/>
</dbReference>
<dbReference type="PROSITE" id="PS50052">
    <property type="entry name" value="GUANYLATE_KINASE_2"/>
    <property type="match status" value="1"/>
</dbReference>
<comment type="catalytic activity">
    <reaction evidence="8">
        <text>GMP + ATP = GDP + ADP</text>
        <dbReference type="Rhea" id="RHEA:20780"/>
        <dbReference type="ChEBI" id="CHEBI:30616"/>
        <dbReference type="ChEBI" id="CHEBI:58115"/>
        <dbReference type="ChEBI" id="CHEBI:58189"/>
        <dbReference type="ChEBI" id="CHEBI:456216"/>
        <dbReference type="EC" id="2.7.4.8"/>
    </reaction>
</comment>
<evidence type="ECO:0000256" key="5">
    <source>
        <dbReference type="ARBA" id="ARBA00022679"/>
    </source>
</evidence>
<organism evidence="10 11">
    <name type="scientific">Enterococcus rivorum</name>
    <dbReference type="NCBI Taxonomy" id="762845"/>
    <lineage>
        <taxon>Bacteria</taxon>
        <taxon>Bacillati</taxon>
        <taxon>Bacillota</taxon>
        <taxon>Bacilli</taxon>
        <taxon>Lactobacillales</taxon>
        <taxon>Enterococcaceae</taxon>
        <taxon>Enterococcus</taxon>
    </lineage>
</organism>
<dbReference type="GO" id="GO:0005829">
    <property type="term" value="C:cytosol"/>
    <property type="evidence" value="ECO:0007669"/>
    <property type="project" value="TreeGrafter"/>
</dbReference>
<dbReference type="CDD" id="cd00071">
    <property type="entry name" value="GMPK"/>
    <property type="match status" value="1"/>
</dbReference>
<evidence type="ECO:0000259" key="9">
    <source>
        <dbReference type="PROSITE" id="PS50052"/>
    </source>
</evidence>
<evidence type="ECO:0000256" key="1">
    <source>
        <dbReference type="ARBA" id="ARBA00003531"/>
    </source>
</evidence>
<evidence type="ECO:0000313" key="10">
    <source>
        <dbReference type="EMBL" id="OEH81232.1"/>
    </source>
</evidence>
<evidence type="ECO:0000256" key="6">
    <source>
        <dbReference type="ARBA" id="ARBA00022777"/>
    </source>
</evidence>
<dbReference type="SUPFAM" id="SSF52540">
    <property type="entry name" value="P-loop containing nucleoside triphosphate hydrolases"/>
    <property type="match status" value="1"/>
</dbReference>
<dbReference type="Gene3D" id="3.40.50.300">
    <property type="entry name" value="P-loop containing nucleotide triphosphate hydrolases"/>
    <property type="match status" value="1"/>
</dbReference>
<evidence type="ECO:0000256" key="8">
    <source>
        <dbReference type="ARBA" id="ARBA00048594"/>
    </source>
</evidence>
<evidence type="ECO:0000256" key="7">
    <source>
        <dbReference type="ARBA" id="ARBA00030128"/>
    </source>
</evidence>
<sequence>MDNQPLKHHFFVIMGPSGSGKTKVTEAVFPSEYKVVSHTTRKIREGERDHVDYYFETPEEFEKLIQNDALVEYDFYHGNYYGVGKAAIFEKTNDHCAYDVLTFKGFQQIEQFFGSKVIPIYFDVSKDKVVSRLNIRESNPVTIEQRLKLYDEEILVKNQVSSYPNSFIINANDDFEQVVASLRQIVECIDSIHCRE</sequence>
<dbReference type="EMBL" id="MIEK01000056">
    <property type="protein sequence ID" value="OEH81232.1"/>
    <property type="molecule type" value="Genomic_DNA"/>
</dbReference>
<dbReference type="InterPro" id="IPR008144">
    <property type="entry name" value="Guanylate_kin-like_dom"/>
</dbReference>
<protein>
    <recommendedName>
        <fullName evidence="4">Guanylate kinase</fullName>
        <ecNumber evidence="3">2.7.4.8</ecNumber>
    </recommendedName>
    <alternativeName>
        <fullName evidence="7">GMP kinase</fullName>
    </alternativeName>
</protein>
<dbReference type="RefSeq" id="WP_069699820.1">
    <property type="nucleotide sequence ID" value="NZ_JAGGMA010000004.1"/>
</dbReference>
<dbReference type="PANTHER" id="PTHR23117">
    <property type="entry name" value="GUANYLATE KINASE-RELATED"/>
    <property type="match status" value="1"/>
</dbReference>